<dbReference type="Proteomes" id="UP000309676">
    <property type="component" value="Unassembled WGS sequence"/>
</dbReference>
<dbReference type="AlphaFoldDB" id="A0A5R9G687"/>
<organism evidence="2 3">
    <name type="scientific">Paenibacillus antri</name>
    <dbReference type="NCBI Taxonomy" id="2582848"/>
    <lineage>
        <taxon>Bacteria</taxon>
        <taxon>Bacillati</taxon>
        <taxon>Bacillota</taxon>
        <taxon>Bacilli</taxon>
        <taxon>Bacillales</taxon>
        <taxon>Paenibacillaceae</taxon>
        <taxon>Paenibacillus</taxon>
    </lineage>
</organism>
<name>A0A5R9G687_9BACL</name>
<reference evidence="2 3" key="1">
    <citation type="submission" date="2019-05" db="EMBL/GenBank/DDBJ databases">
        <authorList>
            <person name="Narsing Rao M.P."/>
            <person name="Li W.J."/>
        </authorList>
    </citation>
    <scope>NUCLEOTIDE SEQUENCE [LARGE SCALE GENOMIC DNA]</scope>
    <source>
        <strain evidence="2 3">SYSU_K30003</strain>
    </source>
</reference>
<keyword evidence="3" id="KW-1185">Reference proteome</keyword>
<comment type="caution">
    <text evidence="2">The sequence shown here is derived from an EMBL/GenBank/DDBJ whole genome shotgun (WGS) entry which is preliminary data.</text>
</comment>
<dbReference type="EMBL" id="VCIW01000035">
    <property type="protein sequence ID" value="TLS48474.1"/>
    <property type="molecule type" value="Genomic_DNA"/>
</dbReference>
<evidence type="ECO:0000313" key="2">
    <source>
        <dbReference type="EMBL" id="TLS48474.1"/>
    </source>
</evidence>
<keyword evidence="1" id="KW-0812">Transmembrane</keyword>
<feature type="transmembrane region" description="Helical" evidence="1">
    <location>
        <begin position="59"/>
        <end position="76"/>
    </location>
</feature>
<accession>A0A5R9G687</accession>
<evidence type="ECO:0000256" key="1">
    <source>
        <dbReference type="SAM" id="Phobius"/>
    </source>
</evidence>
<evidence type="ECO:0000313" key="3">
    <source>
        <dbReference type="Proteomes" id="UP000309676"/>
    </source>
</evidence>
<sequence length="79" mass="8483">MFPTVVFVISFGIAAVMLLLFALGFRIIMPSSTQWIGFGIVLLLFGIGLSTAVQGSDPWGILFLSFGLACGLIGFLKKR</sequence>
<feature type="transmembrane region" description="Helical" evidence="1">
    <location>
        <begin position="35"/>
        <end position="53"/>
    </location>
</feature>
<keyword evidence="1" id="KW-0472">Membrane</keyword>
<feature type="transmembrane region" description="Helical" evidence="1">
    <location>
        <begin position="6"/>
        <end position="28"/>
    </location>
</feature>
<protein>
    <submittedName>
        <fullName evidence="2">Uncharacterized protein</fullName>
    </submittedName>
</protein>
<keyword evidence="1" id="KW-1133">Transmembrane helix</keyword>
<dbReference type="RefSeq" id="WP_138198139.1">
    <property type="nucleotide sequence ID" value="NZ_VCIW01000035.1"/>
</dbReference>
<gene>
    <name evidence="2" type="ORF">FE782_30530</name>
</gene>
<proteinExistence type="predicted"/>